<gene>
    <name evidence="5" type="ORF">F7D20_10335</name>
</gene>
<sequence>MRKKLLRLSLAFLVSVMPALPMLAQIPEGYYSSLKGKKGAELKTAIWKIIKNAKVLEYGSGDQCTWWGFYVTDVTDDGYCIDRYSPRNSWQKYGRRGSSISGMNIEHSFAQSWWGKTNCNLKKDLFNIMPCESKINSSKGNRGMGIVTKVTNTNGATKVGSGANGLSLWEPADEWKGDFARGYMYIVTAYEDYANKWQSEGSNSLYNNTYPTLKEWAYKLYIQWAKADKPNAVEIKRNNDVAKIQGNRNPYVDFPNLMEYVWGDSTNIAFNPETTVKSSSYVNGDGGGGGSVDPDPNPDATEVNVYQATFTSNDGGCKESIISNDSPYDNIWTRNAKYGWKATAYNSDNKSNHAAEATLTLPEVDLTGYDDAKLTINQAINFAKGKALEYLKVELKSVDTSDGTVEETPLTDFAVPSEDSWTYYDYTLDLSHFVGTKATISFRYKSDTNMCCTWEIKKATITGTKNSTGIKETTTEPKDFIDFSKPYDVYSIDGRKLTPSQTNANSIVIIRQNSKVIKMRIR</sequence>
<evidence type="ECO:0000256" key="3">
    <source>
        <dbReference type="ARBA" id="ARBA00022801"/>
    </source>
</evidence>
<name>A0A6A7WCY9_9BACT</name>
<keyword evidence="2" id="KW-0540">Nuclease</keyword>
<accession>A0A6A7WCY9</accession>
<reference evidence="5 6" key="1">
    <citation type="submission" date="2019-09" db="EMBL/GenBank/DDBJ databases">
        <title>Distinct polysaccharide growth profiles of human intestinal Prevotella copri isolates.</title>
        <authorList>
            <person name="Fehlner-Peach H."/>
            <person name="Magnabosco C."/>
            <person name="Raghavan V."/>
            <person name="Scher J.U."/>
            <person name="Tett A."/>
            <person name="Cox L.M."/>
            <person name="Gottsegen C."/>
            <person name="Watters A."/>
            <person name="Wiltshire- Gordon J.D."/>
            <person name="Segata N."/>
            <person name="Bonneau R."/>
            <person name="Littman D.R."/>
        </authorList>
    </citation>
    <scope>NUCLEOTIDE SEQUENCE [LARGE SCALE GENOMIC DNA]</scope>
    <source>
        <strain evidence="6">iAQ1173</strain>
    </source>
</reference>
<dbReference type="InterPro" id="IPR044925">
    <property type="entry name" value="His-Me_finger_sf"/>
</dbReference>
<proteinExistence type="inferred from homology"/>
<comment type="similarity">
    <text evidence="1">Belongs to the EndA/NucM nuclease family.</text>
</comment>
<keyword evidence="4" id="KW-0732">Signal</keyword>
<dbReference type="Pfam" id="PF04231">
    <property type="entry name" value="Endonuclease_1"/>
    <property type="match status" value="1"/>
</dbReference>
<dbReference type="GO" id="GO:0004518">
    <property type="term" value="F:nuclease activity"/>
    <property type="evidence" value="ECO:0007669"/>
    <property type="project" value="UniProtKB-KW"/>
</dbReference>
<protein>
    <submittedName>
        <fullName evidence="5">Ribonuclease</fullName>
    </submittedName>
</protein>
<dbReference type="Proteomes" id="UP000384372">
    <property type="component" value="Unassembled WGS sequence"/>
</dbReference>
<dbReference type="InterPro" id="IPR007346">
    <property type="entry name" value="Endonuclease-I"/>
</dbReference>
<feature type="chain" id="PRO_5025475412" evidence="4">
    <location>
        <begin position="25"/>
        <end position="522"/>
    </location>
</feature>
<dbReference type="SUPFAM" id="SSF54060">
    <property type="entry name" value="His-Me finger endonucleases"/>
    <property type="match status" value="1"/>
</dbReference>
<comment type="caution">
    <text evidence="5">The sequence shown here is derived from an EMBL/GenBank/DDBJ whole genome shotgun (WGS) entry which is preliminary data.</text>
</comment>
<evidence type="ECO:0000256" key="2">
    <source>
        <dbReference type="ARBA" id="ARBA00022722"/>
    </source>
</evidence>
<keyword evidence="6" id="KW-1185">Reference proteome</keyword>
<feature type="signal peptide" evidence="4">
    <location>
        <begin position="1"/>
        <end position="24"/>
    </location>
</feature>
<dbReference type="RefSeq" id="WP_158463961.1">
    <property type="nucleotide sequence ID" value="NZ_VZAD01000076.1"/>
</dbReference>
<dbReference type="AlphaFoldDB" id="A0A6A7WCY9"/>
<organism evidence="5 6">
    <name type="scientific">Segatella copri</name>
    <dbReference type="NCBI Taxonomy" id="165179"/>
    <lineage>
        <taxon>Bacteria</taxon>
        <taxon>Pseudomonadati</taxon>
        <taxon>Bacteroidota</taxon>
        <taxon>Bacteroidia</taxon>
        <taxon>Bacteroidales</taxon>
        <taxon>Prevotellaceae</taxon>
        <taxon>Segatella</taxon>
    </lineage>
</organism>
<evidence type="ECO:0000313" key="6">
    <source>
        <dbReference type="Proteomes" id="UP000384372"/>
    </source>
</evidence>
<keyword evidence="3" id="KW-0378">Hydrolase</keyword>
<evidence type="ECO:0000256" key="1">
    <source>
        <dbReference type="ARBA" id="ARBA00006429"/>
    </source>
</evidence>
<dbReference type="GO" id="GO:0016787">
    <property type="term" value="F:hydrolase activity"/>
    <property type="evidence" value="ECO:0007669"/>
    <property type="project" value="UniProtKB-KW"/>
</dbReference>
<dbReference type="EMBL" id="VZAD01000076">
    <property type="protein sequence ID" value="MQP12339.1"/>
    <property type="molecule type" value="Genomic_DNA"/>
</dbReference>
<dbReference type="PANTHER" id="PTHR33607">
    <property type="entry name" value="ENDONUCLEASE-1"/>
    <property type="match status" value="1"/>
</dbReference>
<dbReference type="PANTHER" id="PTHR33607:SF2">
    <property type="entry name" value="ENDONUCLEASE-1"/>
    <property type="match status" value="1"/>
</dbReference>
<evidence type="ECO:0000313" key="5">
    <source>
        <dbReference type="EMBL" id="MQP12339.1"/>
    </source>
</evidence>
<evidence type="ECO:0000256" key="4">
    <source>
        <dbReference type="SAM" id="SignalP"/>
    </source>
</evidence>
<dbReference type="OrthoDB" id="9770276at2"/>